<keyword evidence="2" id="KW-0812">Transmembrane</keyword>
<proteinExistence type="predicted"/>
<organism evidence="4 5">
    <name type="scientific">Cylindrotheca closterium</name>
    <dbReference type="NCBI Taxonomy" id="2856"/>
    <lineage>
        <taxon>Eukaryota</taxon>
        <taxon>Sar</taxon>
        <taxon>Stramenopiles</taxon>
        <taxon>Ochrophyta</taxon>
        <taxon>Bacillariophyta</taxon>
        <taxon>Bacillariophyceae</taxon>
        <taxon>Bacillariophycidae</taxon>
        <taxon>Bacillariales</taxon>
        <taxon>Bacillariaceae</taxon>
        <taxon>Cylindrotheca</taxon>
    </lineage>
</organism>
<gene>
    <name evidence="4" type="ORF">CYCCA115_LOCUS9812</name>
</gene>
<dbReference type="SUPFAM" id="SSF55856">
    <property type="entry name" value="Cytochrome b5-like heme/steroid binding domain"/>
    <property type="match status" value="1"/>
</dbReference>
<dbReference type="InterPro" id="IPR001199">
    <property type="entry name" value="Cyt_B5-like_heme/steroid-bd"/>
</dbReference>
<evidence type="ECO:0000256" key="2">
    <source>
        <dbReference type="SAM" id="Phobius"/>
    </source>
</evidence>
<dbReference type="AlphaFoldDB" id="A0AAD2CYD7"/>
<keyword evidence="2" id="KW-1133">Transmembrane helix</keyword>
<feature type="transmembrane region" description="Helical" evidence="2">
    <location>
        <begin position="254"/>
        <end position="275"/>
    </location>
</feature>
<dbReference type="GO" id="GO:0016717">
    <property type="term" value="F:oxidoreductase activity, acting on paired donors, with oxidation of a pair of donors resulting in the reduction of molecular oxygen to two molecules of water"/>
    <property type="evidence" value="ECO:0007669"/>
    <property type="project" value="TreeGrafter"/>
</dbReference>
<feature type="domain" description="Cytochrome b5 heme-binding" evidence="3">
    <location>
        <begin position="38"/>
        <end position="97"/>
    </location>
</feature>
<dbReference type="InterPro" id="IPR012171">
    <property type="entry name" value="Fatty_acid_desaturase"/>
</dbReference>
<dbReference type="InterPro" id="IPR005804">
    <property type="entry name" value="FA_desaturase_dom"/>
</dbReference>
<dbReference type="Gene3D" id="3.10.120.10">
    <property type="entry name" value="Cytochrome b5-like heme/steroid binding domain"/>
    <property type="match status" value="1"/>
</dbReference>
<dbReference type="EMBL" id="CAKOGP040001446">
    <property type="protein sequence ID" value="CAJ1945667.1"/>
    <property type="molecule type" value="Genomic_DNA"/>
</dbReference>
<feature type="transmembrane region" description="Helical" evidence="2">
    <location>
        <begin position="321"/>
        <end position="346"/>
    </location>
</feature>
<dbReference type="SMART" id="SM01117">
    <property type="entry name" value="Cyt-b5"/>
    <property type="match status" value="1"/>
</dbReference>
<dbReference type="GO" id="GO:0006629">
    <property type="term" value="P:lipid metabolic process"/>
    <property type="evidence" value="ECO:0007669"/>
    <property type="project" value="InterPro"/>
</dbReference>
<dbReference type="CDD" id="cd03506">
    <property type="entry name" value="Delta6-FADS-like"/>
    <property type="match status" value="1"/>
</dbReference>
<dbReference type="GO" id="GO:0016020">
    <property type="term" value="C:membrane"/>
    <property type="evidence" value="ECO:0007669"/>
    <property type="project" value="TreeGrafter"/>
</dbReference>
<dbReference type="PANTHER" id="PTHR19353">
    <property type="entry name" value="FATTY ACID DESATURASE 2"/>
    <property type="match status" value="1"/>
</dbReference>
<keyword evidence="5" id="KW-1185">Reference proteome</keyword>
<keyword evidence="2" id="KW-0472">Membrane</keyword>
<feature type="region of interest" description="Disordered" evidence="1">
    <location>
        <begin position="1"/>
        <end position="30"/>
    </location>
</feature>
<dbReference type="InterPro" id="IPR036400">
    <property type="entry name" value="Cyt_B5-like_heme/steroid_sf"/>
</dbReference>
<reference evidence="4" key="1">
    <citation type="submission" date="2023-08" db="EMBL/GenBank/DDBJ databases">
        <authorList>
            <person name="Audoor S."/>
            <person name="Bilcke G."/>
        </authorList>
    </citation>
    <scope>NUCLEOTIDE SEQUENCE</scope>
</reference>
<dbReference type="PANTHER" id="PTHR19353:SF75">
    <property type="entry name" value="FATTY ACID DESATURASE, PUTATIVE-RELATED"/>
    <property type="match status" value="1"/>
</dbReference>
<evidence type="ECO:0000256" key="1">
    <source>
        <dbReference type="SAM" id="MobiDB-lite"/>
    </source>
</evidence>
<sequence>MAPDKDQLRQRKIGTSLRTSDNNDSNATQDRTATLKSIRPNEVVIHGVIYDIQDFDHPGGETIYIFGGSDVSNHYEMIHPYHTSKHLERLKKVGTVPDYTNEYKFDSEFSRELKREVFKIVRRGKEFGTTGYFARAIFYIALFFTFQFLWVTQGTSLPLAIAYGVAHALIGLNVQHDANHGAASRKTWINDLLGWGADFIGGCKFLWMEKHWLHHVYTNHKHDPDGIGAEPFLLFNDYGINSDKRKAFHAYQGFYMILVVSAYWLSSVFCFGEVYRLQDSGAGAVGFTFPNPWVANKGKYALAMRIIYHITNLWIPLYLDFSWATVGHIYIMGVAGSLTLGMLFTLSHNFENVERDPTASMRTKGEAACWYKSQVETSSTYGGAIAGALTGGLNFQVEHHLFPRMSSAWYPSIAPKVREICEKHGVRYTYYPYVWQNMISTVKYTHAIGNGLSHLKANPFKGET</sequence>
<feature type="transmembrane region" description="Helical" evidence="2">
    <location>
        <begin position="132"/>
        <end position="150"/>
    </location>
</feature>
<dbReference type="PIRSF" id="PIRSF015921">
    <property type="entry name" value="FA_sphinglp_des"/>
    <property type="match status" value="1"/>
</dbReference>
<accession>A0AAD2CYD7</accession>
<evidence type="ECO:0000313" key="5">
    <source>
        <dbReference type="Proteomes" id="UP001295423"/>
    </source>
</evidence>
<evidence type="ECO:0000259" key="3">
    <source>
        <dbReference type="SMART" id="SM01117"/>
    </source>
</evidence>
<feature type="compositionally biased region" description="Polar residues" evidence="1">
    <location>
        <begin position="16"/>
        <end position="30"/>
    </location>
</feature>
<protein>
    <recommendedName>
        <fullName evidence="3">Cytochrome b5 heme-binding domain-containing protein</fullName>
    </recommendedName>
</protein>
<feature type="transmembrane region" description="Helical" evidence="2">
    <location>
        <begin position="156"/>
        <end position="174"/>
    </location>
</feature>
<evidence type="ECO:0000313" key="4">
    <source>
        <dbReference type="EMBL" id="CAJ1945667.1"/>
    </source>
</evidence>
<dbReference type="Pfam" id="PF00487">
    <property type="entry name" value="FA_desaturase"/>
    <property type="match status" value="1"/>
</dbReference>
<name>A0AAD2CYD7_9STRA</name>
<dbReference type="Proteomes" id="UP001295423">
    <property type="component" value="Unassembled WGS sequence"/>
</dbReference>
<comment type="caution">
    <text evidence="4">The sequence shown here is derived from an EMBL/GenBank/DDBJ whole genome shotgun (WGS) entry which is preliminary data.</text>
</comment>